<dbReference type="InterPro" id="IPR035942">
    <property type="entry name" value="Lp2179-like_sf"/>
</dbReference>
<protein>
    <submittedName>
        <fullName evidence="1">DUF1831 domain-containing protein</fullName>
    </submittedName>
</protein>
<dbReference type="Proteomes" id="UP001596282">
    <property type="component" value="Unassembled WGS sequence"/>
</dbReference>
<keyword evidence="2" id="KW-1185">Reference proteome</keyword>
<accession>A0ABW1RXE9</accession>
<dbReference type="Gene3D" id="3.30.1820.10">
    <property type="entry name" value="Lp2179-like"/>
    <property type="match status" value="1"/>
</dbReference>
<dbReference type="SUPFAM" id="SSF160800">
    <property type="entry name" value="Lp2179-like"/>
    <property type="match status" value="1"/>
</dbReference>
<organism evidence="1 2">
    <name type="scientific">Lactiplantibacillus daowaiensis</name>
    <dbReference type="NCBI Taxonomy" id="2559918"/>
    <lineage>
        <taxon>Bacteria</taxon>
        <taxon>Bacillati</taxon>
        <taxon>Bacillota</taxon>
        <taxon>Bacilli</taxon>
        <taxon>Lactobacillales</taxon>
        <taxon>Lactobacillaceae</taxon>
        <taxon>Lactiplantibacillus</taxon>
    </lineage>
</organism>
<name>A0ABW1RXE9_9LACO</name>
<gene>
    <name evidence="1" type="ORF">ACFP5Y_02615</name>
</gene>
<evidence type="ECO:0000313" key="1">
    <source>
        <dbReference type="EMBL" id="MFC6180116.1"/>
    </source>
</evidence>
<evidence type="ECO:0000313" key="2">
    <source>
        <dbReference type="Proteomes" id="UP001596282"/>
    </source>
</evidence>
<dbReference type="EMBL" id="JBHSSC010000006">
    <property type="protein sequence ID" value="MFC6180116.1"/>
    <property type="molecule type" value="Genomic_DNA"/>
</dbReference>
<dbReference type="Pfam" id="PF08866">
    <property type="entry name" value="DUF1831"/>
    <property type="match status" value="1"/>
</dbReference>
<sequence length="114" mass="12574">MAYTTTVKLTGDTKTYQLSAGVKKYTLMDLGFTKGKSGAFAYERALDPTSPYNAAFKFKMAVNADLTGFKMATVTGNGMQRVDIFKNDAHLDAVEQLNYILKDMLDRDVIVAVD</sequence>
<proteinExistence type="predicted"/>
<comment type="caution">
    <text evidence="1">The sequence shown here is derived from an EMBL/GenBank/DDBJ whole genome shotgun (WGS) entry which is preliminary data.</text>
</comment>
<reference evidence="2" key="1">
    <citation type="journal article" date="2019" name="Int. J. Syst. Evol. Microbiol.">
        <title>The Global Catalogue of Microorganisms (GCM) 10K type strain sequencing project: providing services to taxonomists for standard genome sequencing and annotation.</title>
        <authorList>
            <consortium name="The Broad Institute Genomics Platform"/>
            <consortium name="The Broad Institute Genome Sequencing Center for Infectious Disease"/>
            <person name="Wu L."/>
            <person name="Ma J."/>
        </authorList>
    </citation>
    <scope>NUCLEOTIDE SEQUENCE [LARGE SCALE GENOMIC DNA]</scope>
    <source>
        <strain evidence="2">CCM 8933</strain>
    </source>
</reference>
<dbReference type="RefSeq" id="WP_137629327.1">
    <property type="nucleotide sequence ID" value="NZ_BJDJ01000020.1"/>
</dbReference>
<dbReference type="InterPro" id="IPR014965">
    <property type="entry name" value="Amino_acid_metab_prot_put"/>
</dbReference>